<keyword evidence="1" id="KW-0175">Coiled coil</keyword>
<feature type="transmembrane region" description="Helical" evidence="2">
    <location>
        <begin position="31"/>
        <end position="51"/>
    </location>
</feature>
<evidence type="ECO:0000256" key="1">
    <source>
        <dbReference type="SAM" id="Coils"/>
    </source>
</evidence>
<evidence type="ECO:0000313" key="4">
    <source>
        <dbReference type="Proteomes" id="UP000464749"/>
    </source>
</evidence>
<protein>
    <submittedName>
        <fullName evidence="3">Uncharacterized protein</fullName>
    </submittedName>
</protein>
<feature type="coiled-coil region" evidence="1">
    <location>
        <begin position="208"/>
        <end position="292"/>
    </location>
</feature>
<keyword evidence="2" id="KW-1133">Transmembrane helix</keyword>
<keyword evidence="2" id="KW-0472">Membrane</keyword>
<reference evidence="3 4" key="1">
    <citation type="submission" date="2019-06" db="EMBL/GenBank/DDBJ databases">
        <title>Whole genome sequencing of Lactobacillus johnsonii strain G2A.</title>
        <authorList>
            <person name="Conlan S."/>
            <person name="Thomas P.J."/>
            <person name="Mullikin J."/>
            <person name="Singer J."/>
            <person name="Weaver C."/>
            <person name="Segre J.A."/>
        </authorList>
    </citation>
    <scope>NUCLEOTIDE SEQUENCE [LARGE SCALE GENOMIC DNA]</scope>
    <source>
        <strain evidence="3 4">G2A</strain>
        <plasmid evidence="3 4">unnamed2</plasmid>
    </source>
</reference>
<gene>
    <name evidence="3" type="ORF">FEE39_10315</name>
</gene>
<dbReference type="EMBL" id="CP040856">
    <property type="protein sequence ID" value="QIA88627.1"/>
    <property type="molecule type" value="Genomic_DNA"/>
</dbReference>
<evidence type="ECO:0000313" key="3">
    <source>
        <dbReference type="EMBL" id="QIA88627.1"/>
    </source>
</evidence>
<evidence type="ECO:0000256" key="2">
    <source>
        <dbReference type="SAM" id="Phobius"/>
    </source>
</evidence>
<name>A0A9X7TDE9_LACJH</name>
<dbReference type="AlphaFoldDB" id="A0A9X7TDE9"/>
<geneLocation type="plasmid" evidence="3 4">
    <name>unnamed2</name>
</geneLocation>
<dbReference type="RefSeq" id="WP_163588984.1">
    <property type="nucleotide sequence ID" value="NZ_CP040856.1"/>
</dbReference>
<sequence length="297" mass="34502">MNNSIIEFLNDHFHTHFKKKRKKRYSARSRYLRLVGIFFGCVFILFAYARFTTRTTVTYQNNSDPSITTNSRLVKISTKYNPKNELMVSHFYVGNPKNVSDVSDDSNLTNLKYSVKYKTAKGDYKHLQSRIVRVNDHYFVVETHGVKPGFLVLRYDITPHKINKTLDTTYKKGNTVWCFVDENKVKKSSGLLPASKDMYSVNYTSFVVKKYQHSIDELTKDINNARKAKKADRKLIKKLQNKMETAIPSDKDDLQDQVDETEGDIRQQNLIIRQAKHKIKKLGERIDNVQSNSVADD</sequence>
<accession>A0A9X7TDE9</accession>
<keyword evidence="2" id="KW-0812">Transmembrane</keyword>
<proteinExistence type="predicted"/>
<keyword evidence="3" id="KW-0614">Plasmid</keyword>
<organism evidence="3 4">
    <name type="scientific">Lactobacillus johnsonii</name>
    <dbReference type="NCBI Taxonomy" id="33959"/>
    <lineage>
        <taxon>Bacteria</taxon>
        <taxon>Bacillati</taxon>
        <taxon>Bacillota</taxon>
        <taxon>Bacilli</taxon>
        <taxon>Lactobacillales</taxon>
        <taxon>Lactobacillaceae</taxon>
        <taxon>Lactobacillus</taxon>
    </lineage>
</organism>
<dbReference type="Proteomes" id="UP000464749">
    <property type="component" value="Plasmid unnamed2"/>
</dbReference>